<evidence type="ECO:0000313" key="2">
    <source>
        <dbReference type="EMBL" id="VFK41226.1"/>
    </source>
</evidence>
<gene>
    <name evidence="2" type="ORF">BECKTC1821E_GA0114239_101020</name>
</gene>
<dbReference type="EMBL" id="CAADFT010000010">
    <property type="protein sequence ID" value="VFK41226.1"/>
    <property type="molecule type" value="Genomic_DNA"/>
</dbReference>
<protein>
    <recommendedName>
        <fullName evidence="3">Lipoprotein</fullName>
    </recommendedName>
</protein>
<proteinExistence type="predicted"/>
<feature type="chain" id="PRO_5019367629" description="Lipoprotein" evidence="1">
    <location>
        <begin position="23"/>
        <end position="206"/>
    </location>
</feature>
<sequence length="206" mass="23857">MKLYRSCTFILKIFIVSLSFIAVGSTCEVTTQDPKKPKVEVTLYFVPEKLACRPDGYANGLARGSRCKEWKIDKFLAEAKKMDLEPLLSKIPPSQIKLDWLFSRISNYSKSCSKEDKNEYCLDADDRSSIVMIFHVHMNPEGSKISLFRLRSDKSNIPGEQTMQPYILQAGGRWLTHQRADVFLPSKYFNWCLKINNWNWSLDSKR</sequence>
<keyword evidence="1" id="KW-0732">Signal</keyword>
<evidence type="ECO:0000256" key="1">
    <source>
        <dbReference type="SAM" id="SignalP"/>
    </source>
</evidence>
<dbReference type="AlphaFoldDB" id="A0A450YI60"/>
<organism evidence="2">
    <name type="scientific">Candidatus Kentrum sp. TC</name>
    <dbReference type="NCBI Taxonomy" id="2126339"/>
    <lineage>
        <taxon>Bacteria</taxon>
        <taxon>Pseudomonadati</taxon>
        <taxon>Pseudomonadota</taxon>
        <taxon>Gammaproteobacteria</taxon>
        <taxon>Candidatus Kentrum</taxon>
    </lineage>
</organism>
<accession>A0A450YI60</accession>
<feature type="signal peptide" evidence="1">
    <location>
        <begin position="1"/>
        <end position="22"/>
    </location>
</feature>
<name>A0A450YI60_9GAMM</name>
<evidence type="ECO:0008006" key="3">
    <source>
        <dbReference type="Google" id="ProtNLM"/>
    </source>
</evidence>
<reference evidence="2" key="1">
    <citation type="submission" date="2019-02" db="EMBL/GenBank/DDBJ databases">
        <authorList>
            <person name="Gruber-Vodicka R. H."/>
            <person name="Seah K. B. B."/>
        </authorList>
    </citation>
    <scope>NUCLEOTIDE SEQUENCE</scope>
    <source>
        <strain evidence="2">BECK_BZ125</strain>
    </source>
</reference>